<dbReference type="RefSeq" id="WP_161998555.1">
    <property type="nucleotide sequence ID" value="NZ_JARQBJ010000002.1"/>
</dbReference>
<gene>
    <name evidence="4" type="ORF">P7H43_05440</name>
</gene>
<dbReference type="InterPro" id="IPR016181">
    <property type="entry name" value="Acyl_CoA_acyltransferase"/>
</dbReference>
<dbReference type="GO" id="GO:0016747">
    <property type="term" value="F:acyltransferase activity, transferring groups other than amino-acyl groups"/>
    <property type="evidence" value="ECO:0007669"/>
    <property type="project" value="InterPro"/>
</dbReference>
<comment type="caution">
    <text evidence="4">The sequence shown here is derived from an EMBL/GenBank/DDBJ whole genome shotgun (WGS) entry which is preliminary data.</text>
</comment>
<dbReference type="InterPro" id="IPR050680">
    <property type="entry name" value="YpeA/RimI_acetyltransf"/>
</dbReference>
<dbReference type="InterPro" id="IPR000182">
    <property type="entry name" value="GNAT_dom"/>
</dbReference>
<dbReference type="CDD" id="cd04301">
    <property type="entry name" value="NAT_SF"/>
    <property type="match status" value="1"/>
</dbReference>
<proteinExistence type="predicted"/>
<dbReference type="Pfam" id="PF13508">
    <property type="entry name" value="Acetyltransf_7"/>
    <property type="match status" value="1"/>
</dbReference>
<keyword evidence="1" id="KW-0808">Transferase</keyword>
<name>A0AAW8U1V4_9ENTE</name>
<evidence type="ECO:0000313" key="4">
    <source>
        <dbReference type="EMBL" id="MDT2809920.1"/>
    </source>
</evidence>
<evidence type="ECO:0000313" key="5">
    <source>
        <dbReference type="Proteomes" id="UP001256711"/>
    </source>
</evidence>
<keyword evidence="2" id="KW-0012">Acyltransferase</keyword>
<evidence type="ECO:0000256" key="1">
    <source>
        <dbReference type="ARBA" id="ARBA00022679"/>
    </source>
</evidence>
<protein>
    <submittedName>
        <fullName evidence="4">N-acetyltransferase</fullName>
    </submittedName>
</protein>
<accession>A0AAW8U1V4</accession>
<dbReference type="SUPFAM" id="SSF55729">
    <property type="entry name" value="Acyl-CoA N-acyltransferases (Nat)"/>
    <property type="match status" value="1"/>
</dbReference>
<dbReference type="PANTHER" id="PTHR43420">
    <property type="entry name" value="ACETYLTRANSFERASE"/>
    <property type="match status" value="1"/>
</dbReference>
<reference evidence="4" key="1">
    <citation type="submission" date="2023-03" db="EMBL/GenBank/DDBJ databases">
        <authorList>
            <person name="Shen W."/>
            <person name="Cai J."/>
        </authorList>
    </citation>
    <scope>NUCLEOTIDE SEQUENCE</scope>
    <source>
        <strain evidence="4">B226-2</strain>
    </source>
</reference>
<dbReference type="Proteomes" id="UP001256711">
    <property type="component" value="Unassembled WGS sequence"/>
</dbReference>
<dbReference type="Gene3D" id="3.40.630.30">
    <property type="match status" value="1"/>
</dbReference>
<feature type="domain" description="N-acetyltransferase" evidence="3">
    <location>
        <begin position="3"/>
        <end position="144"/>
    </location>
</feature>
<organism evidence="4 5">
    <name type="scientific">Enterococcus asini</name>
    <dbReference type="NCBI Taxonomy" id="57732"/>
    <lineage>
        <taxon>Bacteria</taxon>
        <taxon>Bacillati</taxon>
        <taxon>Bacillota</taxon>
        <taxon>Bacilli</taxon>
        <taxon>Lactobacillales</taxon>
        <taxon>Enterococcaceae</taxon>
        <taxon>Enterococcus</taxon>
    </lineage>
</organism>
<sequence>MSLAIRFFDPIKEVERLPWELLLDADPNRDLVTAYLKQSLVLVAFDSENPDKLLGVLVFQGRLKEWEILNVAVAPACQNQGIGKRLLQACLREITKRQDQKQILIKTGDLTSPALTLYQKMGFKQIAFIKDYFVENYPEPIYEEGEQLRNQVILAYTPSSTCS</sequence>
<dbReference type="AlphaFoldDB" id="A0AAW8U1V4"/>
<dbReference type="EMBL" id="JARQBJ010000002">
    <property type="protein sequence ID" value="MDT2809920.1"/>
    <property type="molecule type" value="Genomic_DNA"/>
</dbReference>
<dbReference type="PROSITE" id="PS51186">
    <property type="entry name" value="GNAT"/>
    <property type="match status" value="1"/>
</dbReference>
<evidence type="ECO:0000256" key="2">
    <source>
        <dbReference type="ARBA" id="ARBA00023315"/>
    </source>
</evidence>
<evidence type="ECO:0000259" key="3">
    <source>
        <dbReference type="PROSITE" id="PS51186"/>
    </source>
</evidence>